<evidence type="ECO:0000313" key="1">
    <source>
        <dbReference type="EMBL" id="JAH02210.1"/>
    </source>
</evidence>
<organism evidence="1">
    <name type="scientific">Anguilla anguilla</name>
    <name type="common">European freshwater eel</name>
    <name type="synonym">Muraena anguilla</name>
    <dbReference type="NCBI Taxonomy" id="7936"/>
    <lineage>
        <taxon>Eukaryota</taxon>
        <taxon>Metazoa</taxon>
        <taxon>Chordata</taxon>
        <taxon>Craniata</taxon>
        <taxon>Vertebrata</taxon>
        <taxon>Euteleostomi</taxon>
        <taxon>Actinopterygii</taxon>
        <taxon>Neopterygii</taxon>
        <taxon>Teleostei</taxon>
        <taxon>Anguilliformes</taxon>
        <taxon>Anguillidae</taxon>
        <taxon>Anguilla</taxon>
    </lineage>
</organism>
<reference evidence="1" key="1">
    <citation type="submission" date="2014-11" db="EMBL/GenBank/DDBJ databases">
        <authorList>
            <person name="Amaro Gonzalez C."/>
        </authorList>
    </citation>
    <scope>NUCLEOTIDE SEQUENCE</scope>
</reference>
<sequence length="21" mass="2351">MAAVTTQLHSITRAIWNNSVH</sequence>
<proteinExistence type="predicted"/>
<accession>A0A0E9PDR0</accession>
<name>A0A0E9PDR0_ANGAN</name>
<dbReference type="AlphaFoldDB" id="A0A0E9PDR0"/>
<protein>
    <submittedName>
        <fullName evidence="1">Uncharacterized protein</fullName>
    </submittedName>
</protein>
<reference evidence="1" key="2">
    <citation type="journal article" date="2015" name="Fish Shellfish Immunol.">
        <title>Early steps in the European eel (Anguilla anguilla)-Vibrio vulnificus interaction in the gills: Role of the RtxA13 toxin.</title>
        <authorList>
            <person name="Callol A."/>
            <person name="Pajuelo D."/>
            <person name="Ebbesson L."/>
            <person name="Teles M."/>
            <person name="MacKenzie S."/>
            <person name="Amaro C."/>
        </authorList>
    </citation>
    <scope>NUCLEOTIDE SEQUENCE</scope>
</reference>
<dbReference type="EMBL" id="GBXM01106367">
    <property type="protein sequence ID" value="JAH02210.1"/>
    <property type="molecule type" value="Transcribed_RNA"/>
</dbReference>